<dbReference type="AlphaFoldDB" id="A0A4U0X4R5"/>
<comment type="caution">
    <text evidence="2">The sequence shown here is derived from an EMBL/GenBank/DDBJ whole genome shotgun (WGS) entry which is preliminary data.</text>
</comment>
<organism evidence="2 3">
    <name type="scientific">Friedmanniomyces simplex</name>
    <dbReference type="NCBI Taxonomy" id="329884"/>
    <lineage>
        <taxon>Eukaryota</taxon>
        <taxon>Fungi</taxon>
        <taxon>Dikarya</taxon>
        <taxon>Ascomycota</taxon>
        <taxon>Pezizomycotina</taxon>
        <taxon>Dothideomycetes</taxon>
        <taxon>Dothideomycetidae</taxon>
        <taxon>Mycosphaerellales</taxon>
        <taxon>Teratosphaeriaceae</taxon>
        <taxon>Friedmanniomyces</taxon>
    </lineage>
</organism>
<feature type="region of interest" description="Disordered" evidence="1">
    <location>
        <begin position="166"/>
        <end position="186"/>
    </location>
</feature>
<dbReference type="OrthoDB" id="3916959at2759"/>
<evidence type="ECO:0000256" key="1">
    <source>
        <dbReference type="SAM" id="MobiDB-lite"/>
    </source>
</evidence>
<evidence type="ECO:0000313" key="2">
    <source>
        <dbReference type="EMBL" id="TKA70326.1"/>
    </source>
</evidence>
<feature type="region of interest" description="Disordered" evidence="1">
    <location>
        <begin position="1"/>
        <end position="34"/>
    </location>
</feature>
<proteinExistence type="predicted"/>
<name>A0A4U0X4R5_9PEZI</name>
<dbReference type="EMBL" id="NAJQ01000401">
    <property type="protein sequence ID" value="TKA70326.1"/>
    <property type="molecule type" value="Genomic_DNA"/>
</dbReference>
<dbReference type="Proteomes" id="UP000309340">
    <property type="component" value="Unassembled WGS sequence"/>
</dbReference>
<keyword evidence="3" id="KW-1185">Reference proteome</keyword>
<accession>A0A4U0X4R5</accession>
<evidence type="ECO:0000313" key="3">
    <source>
        <dbReference type="Proteomes" id="UP000309340"/>
    </source>
</evidence>
<protein>
    <submittedName>
        <fullName evidence="2">Uncharacterized protein</fullName>
    </submittedName>
</protein>
<sequence>MSRKKKSKPTEAANKPPPQPTEPTTRRGVLITPRTGEERKLTLSSVHADVFATLTTLKIPLEIFDSQPWVDCPVTHALGLPLKATRWPSDSVRVPNNLALGLFLNPDPEDDTFGTIRFRRLDGAVLVASAVDYGEVKESEVEMVLTYLGGLSGEMTAFVREEREKVKAAEGEERRDEDQAEKVEQARELAGKTLTQDAFRRYVKGCVGKKV</sequence>
<reference evidence="2 3" key="1">
    <citation type="submission" date="2017-03" db="EMBL/GenBank/DDBJ databases">
        <title>Genomes of endolithic fungi from Antarctica.</title>
        <authorList>
            <person name="Coleine C."/>
            <person name="Masonjones S."/>
            <person name="Stajich J.E."/>
        </authorList>
    </citation>
    <scope>NUCLEOTIDE SEQUENCE [LARGE SCALE GENOMIC DNA]</scope>
    <source>
        <strain evidence="2 3">CCFEE 5184</strain>
    </source>
</reference>
<gene>
    <name evidence="2" type="ORF">B0A55_09635</name>
</gene>